<dbReference type="Pfam" id="PF22240">
    <property type="entry name" value="ISP_coupler"/>
    <property type="match status" value="1"/>
</dbReference>
<keyword evidence="3" id="KW-0808">Transferase</keyword>
<dbReference type="Pfam" id="PF02384">
    <property type="entry name" value="N6_Mtase"/>
    <property type="match status" value="1"/>
</dbReference>
<evidence type="ECO:0000256" key="4">
    <source>
        <dbReference type="ARBA" id="ARBA00022747"/>
    </source>
</evidence>
<evidence type="ECO:0000259" key="6">
    <source>
        <dbReference type="Pfam" id="PF02384"/>
    </source>
</evidence>
<protein>
    <recommendedName>
        <fullName evidence="1">site-specific DNA-methyltransferase (adenine-specific)</fullName>
        <ecNumber evidence="1">2.1.1.72</ecNumber>
    </recommendedName>
</protein>
<dbReference type="InterPro" id="IPR050953">
    <property type="entry name" value="N4_N6_ade-DNA_methylase"/>
</dbReference>
<evidence type="ECO:0000256" key="2">
    <source>
        <dbReference type="ARBA" id="ARBA00022603"/>
    </source>
</evidence>
<organism evidence="8 9">
    <name type="scientific">Limnoraphis robusta CCNP1315</name>
    <dbReference type="NCBI Taxonomy" id="3110306"/>
    <lineage>
        <taxon>Bacteria</taxon>
        <taxon>Bacillati</taxon>
        <taxon>Cyanobacteriota</taxon>
        <taxon>Cyanophyceae</taxon>
        <taxon>Oscillatoriophycideae</taxon>
        <taxon>Oscillatoriales</taxon>
        <taxon>Sirenicapillariaceae</taxon>
        <taxon>Limnoraphis</taxon>
    </lineage>
</organism>
<gene>
    <name evidence="8" type="ORF">VB854_30035</name>
</gene>
<keyword evidence="4" id="KW-0680">Restriction system</keyword>
<feature type="domain" description="DNA methylase adenine-specific" evidence="6">
    <location>
        <begin position="286"/>
        <end position="474"/>
    </location>
</feature>
<dbReference type="Proteomes" id="UP001301728">
    <property type="component" value="Unassembled WGS sequence"/>
</dbReference>
<dbReference type="EMBL" id="JAYGHT010000203">
    <property type="protein sequence ID" value="MEA5523180.1"/>
    <property type="molecule type" value="Genomic_DNA"/>
</dbReference>
<dbReference type="PANTHER" id="PTHR33841:SF1">
    <property type="entry name" value="DNA METHYLTRANSFERASE A"/>
    <property type="match status" value="1"/>
</dbReference>
<evidence type="ECO:0000259" key="7">
    <source>
        <dbReference type="Pfam" id="PF22240"/>
    </source>
</evidence>
<dbReference type="EC" id="2.1.1.72" evidence="1"/>
<evidence type="ECO:0000256" key="3">
    <source>
        <dbReference type="ARBA" id="ARBA00022679"/>
    </source>
</evidence>
<proteinExistence type="predicted"/>
<dbReference type="PRINTS" id="PR00507">
    <property type="entry name" value="N12N6MTFRASE"/>
</dbReference>
<sequence>MPNLSLKPTHKPIKAYYDALEQYAKLGVNHEGAVQTAFQQLLESCGQQFKWTLIPQYAIQRPKKKPIRIDGALVDDYNLARAYWEAKDIKDDLKKEVQKKFAVGYPKDNIIFQQPDRAILYQDGKLVMDEDITKPQMLVDVVRQFFEYRPPAIEQWEKAVDEFGFRVKEHATALLELIREQSQKNKKFIDAFADFLKLCRQSINPNLSEQAVEEMLIQHLLTERIFRSVFNNPDFSQRNIIAREIETVINALTSKSFSRSHFLSKLDRFYGAIEETAATIDDYSKKQDFLNTIYEKFFQGFSVKVADTHGIVYTPQPIVNFMVKSVEEILQREFGKSLVDKGVHILDPFVGTGNFLIRVMREIVEIQKSALPYKYEQELHCNEVMLLPYYIASMNIEHEYFEQAGEYKSFEGICLVDTFEDQAVQQLNLFNPENMKRVQKQRNSNLFVILGNPPYNVGQLNENDNNKNRKYTNKDKTGIDDIVSATYAKASKATLKNALSDPYVKAIRWASDRISDEGIIAFVTNNSFIDQIAFDGMRQQLEKEFDQIYVFDLGGNVRKNPKLSGTTHNVFGIQVGVSVNIFVKKKIKEEI</sequence>
<dbReference type="PANTHER" id="PTHR33841">
    <property type="entry name" value="DNA METHYLTRANSFERASE YEEA-RELATED"/>
    <property type="match status" value="1"/>
</dbReference>
<dbReference type="RefSeq" id="WP_323220317.1">
    <property type="nucleotide sequence ID" value="NZ_JAYGHT010000203.1"/>
</dbReference>
<reference evidence="8 9" key="1">
    <citation type="submission" date="2023-12" db="EMBL/GenBank/DDBJ databases">
        <title>Baltic Sea Cyanobacteria.</title>
        <authorList>
            <person name="Delbaje E."/>
            <person name="Fewer D.P."/>
            <person name="Shishido T.K."/>
        </authorList>
    </citation>
    <scope>NUCLEOTIDE SEQUENCE [LARGE SCALE GENOMIC DNA]</scope>
    <source>
        <strain evidence="8 9">CCNP 1315</strain>
    </source>
</reference>
<dbReference type="InterPro" id="IPR029063">
    <property type="entry name" value="SAM-dependent_MTases_sf"/>
</dbReference>
<comment type="caution">
    <text evidence="8">The sequence shown here is derived from an EMBL/GenBank/DDBJ whole genome shotgun (WGS) entry which is preliminary data.</text>
</comment>
<dbReference type="PROSITE" id="PS00092">
    <property type="entry name" value="N6_MTASE"/>
    <property type="match status" value="1"/>
</dbReference>
<accession>A0ABU5U806</accession>
<feature type="domain" description="Type ISP restriction-modification enzyme coupler" evidence="7">
    <location>
        <begin position="166"/>
        <end position="282"/>
    </location>
</feature>
<evidence type="ECO:0000256" key="5">
    <source>
        <dbReference type="ARBA" id="ARBA00047942"/>
    </source>
</evidence>
<name>A0ABU5U806_9CYAN</name>
<comment type="catalytic activity">
    <reaction evidence="5">
        <text>a 2'-deoxyadenosine in DNA + S-adenosyl-L-methionine = an N(6)-methyl-2'-deoxyadenosine in DNA + S-adenosyl-L-homocysteine + H(+)</text>
        <dbReference type="Rhea" id="RHEA:15197"/>
        <dbReference type="Rhea" id="RHEA-COMP:12418"/>
        <dbReference type="Rhea" id="RHEA-COMP:12419"/>
        <dbReference type="ChEBI" id="CHEBI:15378"/>
        <dbReference type="ChEBI" id="CHEBI:57856"/>
        <dbReference type="ChEBI" id="CHEBI:59789"/>
        <dbReference type="ChEBI" id="CHEBI:90615"/>
        <dbReference type="ChEBI" id="CHEBI:90616"/>
        <dbReference type="EC" id="2.1.1.72"/>
    </reaction>
</comment>
<evidence type="ECO:0000313" key="8">
    <source>
        <dbReference type="EMBL" id="MEA5523180.1"/>
    </source>
</evidence>
<dbReference type="InterPro" id="IPR053980">
    <property type="entry name" value="ISP_coupler"/>
</dbReference>
<evidence type="ECO:0000313" key="9">
    <source>
        <dbReference type="Proteomes" id="UP001301728"/>
    </source>
</evidence>
<dbReference type="InterPro" id="IPR002052">
    <property type="entry name" value="DNA_methylase_N6_adenine_CS"/>
</dbReference>
<keyword evidence="2 8" id="KW-0489">Methyltransferase</keyword>
<dbReference type="InterPro" id="IPR003356">
    <property type="entry name" value="DNA_methylase_A-5"/>
</dbReference>
<dbReference type="SUPFAM" id="SSF53335">
    <property type="entry name" value="S-adenosyl-L-methionine-dependent methyltransferases"/>
    <property type="match status" value="1"/>
</dbReference>
<dbReference type="Gene3D" id="3.40.50.150">
    <property type="entry name" value="Vaccinia Virus protein VP39"/>
    <property type="match status" value="1"/>
</dbReference>
<dbReference type="GO" id="GO:0008168">
    <property type="term" value="F:methyltransferase activity"/>
    <property type="evidence" value="ECO:0007669"/>
    <property type="project" value="UniProtKB-KW"/>
</dbReference>
<dbReference type="GO" id="GO:0032259">
    <property type="term" value="P:methylation"/>
    <property type="evidence" value="ECO:0007669"/>
    <property type="project" value="UniProtKB-KW"/>
</dbReference>
<evidence type="ECO:0000256" key="1">
    <source>
        <dbReference type="ARBA" id="ARBA00011900"/>
    </source>
</evidence>
<keyword evidence="9" id="KW-1185">Reference proteome</keyword>